<dbReference type="Gene3D" id="3.40.50.2000">
    <property type="entry name" value="Glycogen Phosphorylase B"/>
    <property type="match status" value="1"/>
</dbReference>
<evidence type="ECO:0000256" key="10">
    <source>
        <dbReference type="SAM" id="SignalP"/>
    </source>
</evidence>
<keyword evidence="12" id="KW-1185">Reference proteome</keyword>
<evidence type="ECO:0000256" key="8">
    <source>
        <dbReference type="ARBA" id="ARBA00022989"/>
    </source>
</evidence>
<dbReference type="Pfam" id="PF00201">
    <property type="entry name" value="UDPGT"/>
    <property type="match status" value="1"/>
</dbReference>
<organism evidence="11 12">
    <name type="scientific">Apteryx owenii</name>
    <name type="common">Little spotted kiwi</name>
    <dbReference type="NCBI Taxonomy" id="8824"/>
    <lineage>
        <taxon>Eukaryota</taxon>
        <taxon>Metazoa</taxon>
        <taxon>Chordata</taxon>
        <taxon>Craniata</taxon>
        <taxon>Vertebrata</taxon>
        <taxon>Euteleostomi</taxon>
        <taxon>Archelosauria</taxon>
        <taxon>Archosauria</taxon>
        <taxon>Dinosauria</taxon>
        <taxon>Saurischia</taxon>
        <taxon>Theropoda</taxon>
        <taxon>Coelurosauria</taxon>
        <taxon>Aves</taxon>
        <taxon>Palaeognathae</taxon>
        <taxon>Apterygiformes</taxon>
        <taxon>Apterygidae</taxon>
        <taxon>Apteryx</taxon>
    </lineage>
</organism>
<name>A0A8B9NVI2_APTOW</name>
<dbReference type="GO" id="GO:0015020">
    <property type="term" value="F:glucuronosyltransferase activity"/>
    <property type="evidence" value="ECO:0007669"/>
    <property type="project" value="UniProtKB-EC"/>
</dbReference>
<dbReference type="FunFam" id="3.40.50.2000:FF:000066">
    <property type="entry name" value="UDP-glucuronosyltransferase 1-1"/>
    <property type="match status" value="1"/>
</dbReference>
<evidence type="ECO:0000313" key="11">
    <source>
        <dbReference type="Ensembl" id="ENSAOWP00000001054.1"/>
    </source>
</evidence>
<evidence type="ECO:0000256" key="5">
    <source>
        <dbReference type="ARBA" id="ARBA00022679"/>
    </source>
</evidence>
<dbReference type="GO" id="GO:0016020">
    <property type="term" value="C:membrane"/>
    <property type="evidence" value="ECO:0007669"/>
    <property type="project" value="UniProtKB-SubCell"/>
</dbReference>
<dbReference type="InterPro" id="IPR050271">
    <property type="entry name" value="UDP-glycosyltransferase"/>
</dbReference>
<accession>A0A8B9NVI2</accession>
<evidence type="ECO:0000256" key="3">
    <source>
        <dbReference type="ARBA" id="ARBA00012544"/>
    </source>
</evidence>
<feature type="signal peptide" evidence="10">
    <location>
        <begin position="1"/>
        <end position="18"/>
    </location>
</feature>
<reference evidence="11" key="2">
    <citation type="submission" date="2025-09" db="UniProtKB">
        <authorList>
            <consortium name="Ensembl"/>
        </authorList>
    </citation>
    <scope>IDENTIFICATION</scope>
</reference>
<reference evidence="11" key="1">
    <citation type="submission" date="2025-08" db="UniProtKB">
        <authorList>
            <consortium name="Ensembl"/>
        </authorList>
    </citation>
    <scope>IDENTIFICATION</scope>
</reference>
<dbReference type="SUPFAM" id="SSF53756">
    <property type="entry name" value="UDP-Glycosyltransferase/glycogen phosphorylase"/>
    <property type="match status" value="1"/>
</dbReference>
<comment type="similarity">
    <text evidence="2">Belongs to the UDP-glycosyltransferase family.</text>
</comment>
<dbReference type="PANTHER" id="PTHR48043:SF161">
    <property type="entry name" value="UDP GLUCURONOSYLTRANSFERASE FAMILY 1 MEMBER A1"/>
    <property type="match status" value="1"/>
</dbReference>
<evidence type="ECO:0000256" key="6">
    <source>
        <dbReference type="ARBA" id="ARBA00022692"/>
    </source>
</evidence>
<comment type="subcellular location">
    <subcellularLocation>
        <location evidence="1">Membrane</location>
        <topology evidence="1">Single-pass membrane protein</topology>
    </subcellularLocation>
</comment>
<proteinExistence type="inferred from homology"/>
<keyword evidence="8" id="KW-0472">Membrane</keyword>
<protein>
    <recommendedName>
        <fullName evidence="3">glucuronosyltransferase</fullName>
        <ecNumber evidence="3">2.4.1.17</ecNumber>
    </recommendedName>
</protein>
<sequence length="345" mass="39347">MLAAVLLPFLCCLSSAAAGKLLVIPMEGSHWLSMKAVLAELSRRGHEIIVIAPESRMLIDSSAMYMLKMYPVPFKKEELQELMHSFALDTFSEKPFLFRFLNTWENFRKSSAIFKATCESLLYNKEVMKYIEESKFDAILTDPLTPCGQIIALHFSIPTVFFLRGVPCAIDVHAAQSPDPPSYVPRVFSLYTDHMTFPQRVKNLLIKSFLCNFAYLPFEHLASDFLHRPITMKELLSHGSIWLKRMDFVFEYPMPVMPNIVFIGGINCGQRKPLSQDLSIFGDPCAATSRGPQLSLPQIIYVLLSQLIFRNNQFLSVNRSIVAEFRHNFRHKVPLPPPPPKKAFQ</sequence>
<dbReference type="PANTHER" id="PTHR48043">
    <property type="entry name" value="EG:EG0003.4 PROTEIN-RELATED"/>
    <property type="match status" value="1"/>
</dbReference>
<dbReference type="Proteomes" id="UP000694424">
    <property type="component" value="Unplaced"/>
</dbReference>
<dbReference type="Ensembl" id="ENSAOWT00000001200.1">
    <property type="protein sequence ID" value="ENSAOWP00000001054.1"/>
    <property type="gene ID" value="ENSAOWG00000000767.1"/>
</dbReference>
<keyword evidence="7 10" id="KW-0732">Signal</keyword>
<evidence type="ECO:0000256" key="7">
    <source>
        <dbReference type="ARBA" id="ARBA00022729"/>
    </source>
</evidence>
<keyword evidence="6" id="KW-0812">Transmembrane</keyword>
<evidence type="ECO:0000313" key="12">
    <source>
        <dbReference type="Proteomes" id="UP000694424"/>
    </source>
</evidence>
<keyword evidence="9" id="KW-0325">Glycoprotein</keyword>
<dbReference type="InterPro" id="IPR002213">
    <property type="entry name" value="UDP_glucos_trans"/>
</dbReference>
<evidence type="ECO:0000256" key="4">
    <source>
        <dbReference type="ARBA" id="ARBA00022676"/>
    </source>
</evidence>
<dbReference type="AlphaFoldDB" id="A0A8B9NVI2"/>
<evidence type="ECO:0000256" key="2">
    <source>
        <dbReference type="ARBA" id="ARBA00009995"/>
    </source>
</evidence>
<keyword evidence="4" id="KW-0328">Glycosyltransferase</keyword>
<keyword evidence="5" id="KW-0808">Transferase</keyword>
<feature type="chain" id="PRO_5034390603" description="glucuronosyltransferase" evidence="10">
    <location>
        <begin position="19"/>
        <end position="345"/>
    </location>
</feature>
<keyword evidence="8" id="KW-1133">Transmembrane helix</keyword>
<evidence type="ECO:0000256" key="9">
    <source>
        <dbReference type="ARBA" id="ARBA00023180"/>
    </source>
</evidence>
<evidence type="ECO:0000256" key="1">
    <source>
        <dbReference type="ARBA" id="ARBA00004167"/>
    </source>
</evidence>
<dbReference type="EC" id="2.4.1.17" evidence="3"/>